<dbReference type="RefSeq" id="XP_021863788.1">
    <property type="nucleotide sequence ID" value="XM_022008096.1"/>
</dbReference>
<evidence type="ECO:0000256" key="1">
    <source>
        <dbReference type="SAM" id="MobiDB-lite"/>
    </source>
</evidence>
<dbReference type="OrthoDB" id="730111at2759"/>
<gene>
    <name evidence="3 4" type="primary">LOC110802656</name>
</gene>
<evidence type="ECO:0000313" key="4">
    <source>
        <dbReference type="RefSeq" id="XP_056697455.1"/>
    </source>
</evidence>
<sequence length="427" mass="47416">MKRPSSAAMVDSPYFPPPAPPNHRKKKTRDLPNLSDCHCCNRRINCTNPKNRLLTLASEWRVVLLCKCCYNLVKSSQYCSYCLTRVSSSPMESFYECKSCRRRIHKACISMFPHGSGNDDSSSNDFSVCFDCWIPKLIENDYKARVIGSRNKSKLVKTGDDLTNSLGSSGVCDSQGMGRGEDVLNDAHVEAHRKIMAAREAKEKAFNKAVVAKKAMVLASKAVGLVAIDKDGNQQGSVVDEDAQLAFRLHRAMNSSPRISRNSCLLNTQCADVPEVDGCSNGLGSRAAVEPSCSSKPNSIGGDERNGLPETRQDCLQKCEKRSGYLDGRLITYSRKGRTSLKAKGTKEPDCVQRTSRGWSSGDVKMTYKRRLFKAKRYKLELRRCFKTYSRRHSAIPHCKSKSIYGSFKLDNGTLAPAIALKCCEES</sequence>
<accession>A0A9R0J989</accession>
<evidence type="ECO:0000313" key="2">
    <source>
        <dbReference type="Proteomes" id="UP000813463"/>
    </source>
</evidence>
<reference evidence="2" key="1">
    <citation type="journal article" date="2021" name="Nat. Commun.">
        <title>Genomic analyses provide insights into spinach domestication and the genetic basis of agronomic traits.</title>
        <authorList>
            <person name="Cai X."/>
            <person name="Sun X."/>
            <person name="Xu C."/>
            <person name="Sun H."/>
            <person name="Wang X."/>
            <person name="Ge C."/>
            <person name="Zhang Z."/>
            <person name="Wang Q."/>
            <person name="Fei Z."/>
            <person name="Jiao C."/>
            <person name="Wang Q."/>
        </authorList>
    </citation>
    <scope>NUCLEOTIDE SEQUENCE [LARGE SCALE GENOMIC DNA]</scope>
    <source>
        <strain evidence="2">cv. Varoflay</strain>
    </source>
</reference>
<dbReference type="RefSeq" id="XP_056697455.1">
    <property type="nucleotide sequence ID" value="XM_056841477.1"/>
</dbReference>
<protein>
    <submittedName>
        <fullName evidence="3">Uncharacterized protein LOC110802656</fullName>
    </submittedName>
</protein>
<reference evidence="3" key="2">
    <citation type="submission" date="2025-04" db="UniProtKB">
        <authorList>
            <consortium name="RefSeq"/>
        </authorList>
    </citation>
    <scope>IDENTIFICATION</scope>
    <source>
        <tissue evidence="4">Leaf</tissue>
    </source>
</reference>
<feature type="region of interest" description="Disordered" evidence="1">
    <location>
        <begin position="1"/>
        <end position="29"/>
    </location>
</feature>
<dbReference type="AlphaFoldDB" id="A0A9R0J989"/>
<organism evidence="2 3">
    <name type="scientific">Spinacia oleracea</name>
    <name type="common">Spinach</name>
    <dbReference type="NCBI Taxonomy" id="3562"/>
    <lineage>
        <taxon>Eukaryota</taxon>
        <taxon>Viridiplantae</taxon>
        <taxon>Streptophyta</taxon>
        <taxon>Embryophyta</taxon>
        <taxon>Tracheophyta</taxon>
        <taxon>Spermatophyta</taxon>
        <taxon>Magnoliopsida</taxon>
        <taxon>eudicotyledons</taxon>
        <taxon>Gunneridae</taxon>
        <taxon>Pentapetalae</taxon>
        <taxon>Caryophyllales</taxon>
        <taxon>Chenopodiaceae</taxon>
        <taxon>Chenopodioideae</taxon>
        <taxon>Anserineae</taxon>
        <taxon>Spinacia</taxon>
    </lineage>
</organism>
<dbReference type="CDD" id="cd20805">
    <property type="entry name" value="C1_DGK_rpt2"/>
    <property type="match status" value="1"/>
</dbReference>
<keyword evidence="2" id="KW-1185">Reference proteome</keyword>
<dbReference type="PANTHER" id="PTHR38530">
    <property type="entry name" value="OS06G0468300 PROTEIN"/>
    <property type="match status" value="1"/>
</dbReference>
<dbReference type="GeneID" id="110802656"/>
<evidence type="ECO:0000313" key="3">
    <source>
        <dbReference type="RefSeq" id="XP_021863788.1"/>
    </source>
</evidence>
<dbReference type="Proteomes" id="UP000813463">
    <property type="component" value="Chromosome 4"/>
</dbReference>
<dbReference type="KEGG" id="soe:110802656"/>
<name>A0A9R0J989_SPIOL</name>
<proteinExistence type="predicted"/>